<accession>A0A9X2HTC7</accession>
<reference evidence="4" key="1">
    <citation type="submission" date="2022-05" db="EMBL/GenBank/DDBJ databases">
        <title>Sphingomonas sp. strain MG17 Genome sequencing and assembly.</title>
        <authorList>
            <person name="Kim I."/>
        </authorList>
    </citation>
    <scope>NUCLEOTIDE SEQUENCE</scope>
    <source>
        <strain evidence="4">MG17</strain>
    </source>
</reference>
<feature type="chain" id="PRO_5040969553" evidence="3">
    <location>
        <begin position="21"/>
        <end position="386"/>
    </location>
</feature>
<evidence type="ECO:0000256" key="2">
    <source>
        <dbReference type="ARBA" id="ARBA00022803"/>
    </source>
</evidence>
<proteinExistence type="predicted"/>
<dbReference type="InterPro" id="IPR019734">
    <property type="entry name" value="TPR_rpt"/>
</dbReference>
<evidence type="ECO:0000256" key="1">
    <source>
        <dbReference type="ARBA" id="ARBA00022737"/>
    </source>
</evidence>
<gene>
    <name evidence="4" type="ORF">M9978_17785</name>
</gene>
<dbReference type="Proteomes" id="UP001139451">
    <property type="component" value="Unassembled WGS sequence"/>
</dbReference>
<dbReference type="PANTHER" id="PTHR45641">
    <property type="entry name" value="TETRATRICOPEPTIDE REPEAT PROTEIN (AFU_ORTHOLOGUE AFUA_6G03870)"/>
    <property type="match status" value="1"/>
</dbReference>
<sequence length="386" mass="41206">MRLLLPFALALLAAPAAARAEPLPYPDGFLAAFGARDLVIAAAIVRPRADACEAQRPADDRCINLYLGAALVDLSLAEQVGGRDGEAGRTVPRAHHYFGIHAADDPDSIGLVNQMLGRLRLVQWRHAEAEDAFRAAYAAYLRVRQPDVQAIASALNNVAHAVAAQGREADATPLYREVLATLRRQTPADAAGLLAALSSLGTSLDRTGRSAEAEPLFREALALAVAEYGEGAAGTARHIANLAVNLERLGRLGEAEALHRRALAIREEAGEADGLQRARLNLAANLYDQRRFGEAEALAIAPLAAASGRERDDPVRIEAAQQLGMIWSWLPARRPGARTLLREAVAGTMIQAAERPGFDPVAQARLAAARPAMRRSVAVAWALAQR</sequence>
<evidence type="ECO:0000256" key="3">
    <source>
        <dbReference type="SAM" id="SignalP"/>
    </source>
</evidence>
<keyword evidence="5" id="KW-1185">Reference proteome</keyword>
<organism evidence="4 5">
    <name type="scientific">Sphingomonas tagetis</name>
    <dbReference type="NCBI Taxonomy" id="2949092"/>
    <lineage>
        <taxon>Bacteria</taxon>
        <taxon>Pseudomonadati</taxon>
        <taxon>Pseudomonadota</taxon>
        <taxon>Alphaproteobacteria</taxon>
        <taxon>Sphingomonadales</taxon>
        <taxon>Sphingomonadaceae</taxon>
        <taxon>Sphingomonas</taxon>
    </lineage>
</organism>
<dbReference type="AlphaFoldDB" id="A0A9X2HTC7"/>
<keyword evidence="1" id="KW-0677">Repeat</keyword>
<dbReference type="PANTHER" id="PTHR45641:SF19">
    <property type="entry name" value="NEPHROCYSTIN-3"/>
    <property type="match status" value="1"/>
</dbReference>
<dbReference type="Gene3D" id="1.25.40.10">
    <property type="entry name" value="Tetratricopeptide repeat domain"/>
    <property type="match status" value="1"/>
</dbReference>
<dbReference type="Pfam" id="PF13424">
    <property type="entry name" value="TPR_12"/>
    <property type="match status" value="1"/>
</dbReference>
<feature type="signal peptide" evidence="3">
    <location>
        <begin position="1"/>
        <end position="20"/>
    </location>
</feature>
<dbReference type="EMBL" id="JAMLDX010000016">
    <property type="protein sequence ID" value="MCP3732275.1"/>
    <property type="molecule type" value="Genomic_DNA"/>
</dbReference>
<dbReference type="Pfam" id="PF13374">
    <property type="entry name" value="TPR_10"/>
    <property type="match status" value="1"/>
</dbReference>
<dbReference type="InterPro" id="IPR011990">
    <property type="entry name" value="TPR-like_helical_dom_sf"/>
</dbReference>
<dbReference type="SUPFAM" id="SSF48452">
    <property type="entry name" value="TPR-like"/>
    <property type="match status" value="2"/>
</dbReference>
<name>A0A9X2HTC7_9SPHN</name>
<evidence type="ECO:0000313" key="5">
    <source>
        <dbReference type="Proteomes" id="UP001139451"/>
    </source>
</evidence>
<evidence type="ECO:0000313" key="4">
    <source>
        <dbReference type="EMBL" id="MCP3732275.1"/>
    </source>
</evidence>
<protein>
    <submittedName>
        <fullName evidence="4">Tetratricopeptide repeat protein</fullName>
    </submittedName>
</protein>
<dbReference type="SMART" id="SM00028">
    <property type="entry name" value="TPR"/>
    <property type="match status" value="3"/>
</dbReference>
<comment type="caution">
    <text evidence="4">The sequence shown here is derived from an EMBL/GenBank/DDBJ whole genome shotgun (WGS) entry which is preliminary data.</text>
</comment>
<dbReference type="RefSeq" id="WP_254295561.1">
    <property type="nucleotide sequence ID" value="NZ_JAMLDX010000016.1"/>
</dbReference>
<keyword evidence="3" id="KW-0732">Signal</keyword>
<keyword evidence="2" id="KW-0802">TPR repeat</keyword>